<dbReference type="InterPro" id="IPR057666">
    <property type="entry name" value="DrpA_SLOG"/>
</dbReference>
<dbReference type="SUPFAM" id="SSF102405">
    <property type="entry name" value="MCP/YpsA-like"/>
    <property type="match status" value="1"/>
</dbReference>
<sequence length="355" mass="38362">MLGAQRIRLLLQKVDHPQDIFRMDNRELQSIYGIGPKIADEIVSFDKWDEVDRILRSTRETGAELMTFWDEDYPLLLREIYDPPLLLWIRGYRGALRTDGVAIVGTRKAGQYGRDAARHFAEELCRVGLTVVSGLAYGIDGEAHRAAVEAGGCTVAVLGSGIDTIYPSGHKKLAADIVESGGAVISEFPLGTDPDAGNFPVRNRIVSGMTLGTLVAASGIAGGSMITAKLALDQNREVFVVPHPIGTPNAMGCNSLIQRGMGKLVQNVEDILSEIDVHVSAGEESAASGGTPKWRSVDLDEPSAAICRVLEEGSLHIDVLAEKVGVPPHKLLPTLLELEMQECVCQRSGKKFELL</sequence>
<evidence type="ECO:0000259" key="2">
    <source>
        <dbReference type="Pfam" id="PF02481"/>
    </source>
</evidence>
<dbReference type="NCBIfam" id="TIGR00732">
    <property type="entry name" value="dprA"/>
    <property type="match status" value="1"/>
</dbReference>
<evidence type="ECO:0000313" key="5">
    <source>
        <dbReference type="Proteomes" id="UP000317593"/>
    </source>
</evidence>
<evidence type="ECO:0000259" key="3">
    <source>
        <dbReference type="Pfam" id="PF17782"/>
    </source>
</evidence>
<comment type="similarity">
    <text evidence="1">Belongs to the DprA/Smf family.</text>
</comment>
<dbReference type="Pfam" id="PF17782">
    <property type="entry name" value="WHD_DprA"/>
    <property type="match status" value="1"/>
</dbReference>
<dbReference type="GO" id="GO:0009294">
    <property type="term" value="P:DNA-mediated transformation"/>
    <property type="evidence" value="ECO:0007669"/>
    <property type="project" value="InterPro"/>
</dbReference>
<dbReference type="PANTHER" id="PTHR43022">
    <property type="entry name" value="PROTEIN SMF"/>
    <property type="match status" value="1"/>
</dbReference>
<evidence type="ECO:0000256" key="1">
    <source>
        <dbReference type="ARBA" id="ARBA00006525"/>
    </source>
</evidence>
<name>A0A521DYQ5_9BACT</name>
<dbReference type="InterPro" id="IPR010994">
    <property type="entry name" value="RuvA_2-like"/>
</dbReference>
<protein>
    <submittedName>
        <fullName evidence="4">DNA processing protein</fullName>
    </submittedName>
</protein>
<dbReference type="Pfam" id="PF02481">
    <property type="entry name" value="DNA_processg_A"/>
    <property type="match status" value="1"/>
</dbReference>
<dbReference type="InterPro" id="IPR003488">
    <property type="entry name" value="DprA"/>
</dbReference>
<dbReference type="Gene3D" id="3.40.50.450">
    <property type="match status" value="1"/>
</dbReference>
<accession>A0A521DYQ5</accession>
<proteinExistence type="inferred from homology"/>
<dbReference type="Gene3D" id="1.10.10.10">
    <property type="entry name" value="Winged helix-like DNA-binding domain superfamily/Winged helix DNA-binding domain"/>
    <property type="match status" value="1"/>
</dbReference>
<reference evidence="4 5" key="1">
    <citation type="submission" date="2017-05" db="EMBL/GenBank/DDBJ databases">
        <authorList>
            <person name="Varghese N."/>
            <person name="Submissions S."/>
        </authorList>
    </citation>
    <scope>NUCLEOTIDE SEQUENCE [LARGE SCALE GENOMIC DNA]</scope>
    <source>
        <strain evidence="4 5">DSM 21194</strain>
    </source>
</reference>
<keyword evidence="5" id="KW-1185">Reference proteome</keyword>
<dbReference type="AlphaFoldDB" id="A0A521DYQ5"/>
<organism evidence="4 5">
    <name type="scientific">Fodinibius sediminis</name>
    <dbReference type="NCBI Taxonomy" id="1214077"/>
    <lineage>
        <taxon>Bacteria</taxon>
        <taxon>Pseudomonadati</taxon>
        <taxon>Balneolota</taxon>
        <taxon>Balneolia</taxon>
        <taxon>Balneolales</taxon>
        <taxon>Balneolaceae</taxon>
        <taxon>Fodinibius</taxon>
    </lineage>
</organism>
<dbReference type="InterPro" id="IPR041614">
    <property type="entry name" value="DprA_WH"/>
</dbReference>
<dbReference type="EMBL" id="FXTH01000012">
    <property type="protein sequence ID" value="SMO76859.1"/>
    <property type="molecule type" value="Genomic_DNA"/>
</dbReference>
<dbReference type="Proteomes" id="UP000317593">
    <property type="component" value="Unassembled WGS sequence"/>
</dbReference>
<feature type="domain" description="DprA winged helix" evidence="3">
    <location>
        <begin position="298"/>
        <end position="350"/>
    </location>
</feature>
<dbReference type="SUPFAM" id="SSF47781">
    <property type="entry name" value="RuvA domain 2-like"/>
    <property type="match status" value="1"/>
</dbReference>
<dbReference type="PANTHER" id="PTHR43022:SF1">
    <property type="entry name" value="PROTEIN SMF"/>
    <property type="match status" value="1"/>
</dbReference>
<dbReference type="OrthoDB" id="9785707at2"/>
<feature type="domain" description="Smf/DprA SLOG" evidence="2">
    <location>
        <begin position="65"/>
        <end position="275"/>
    </location>
</feature>
<gene>
    <name evidence="4" type="ORF">SAMN06265218_11275</name>
</gene>
<dbReference type="InterPro" id="IPR036388">
    <property type="entry name" value="WH-like_DNA-bd_sf"/>
</dbReference>
<evidence type="ECO:0000313" key="4">
    <source>
        <dbReference type="EMBL" id="SMO76859.1"/>
    </source>
</evidence>